<accession>A0A386HRW8</accession>
<dbReference type="OrthoDB" id="1419910at2"/>
<dbReference type="Proteomes" id="UP000266118">
    <property type="component" value="Chromosome"/>
</dbReference>
<evidence type="ECO:0000313" key="2">
    <source>
        <dbReference type="Proteomes" id="UP000266118"/>
    </source>
</evidence>
<dbReference type="KEGG" id="ark:D6B99_14500"/>
<dbReference type="AlphaFoldDB" id="A0A386HRW8"/>
<keyword evidence="2" id="KW-1185">Reference proteome</keyword>
<evidence type="ECO:0008006" key="3">
    <source>
        <dbReference type="Google" id="ProtNLM"/>
    </source>
</evidence>
<organism evidence="1 2">
    <name type="scientific">Arachidicoccus soli</name>
    <dbReference type="NCBI Taxonomy" id="2341117"/>
    <lineage>
        <taxon>Bacteria</taxon>
        <taxon>Pseudomonadati</taxon>
        <taxon>Bacteroidota</taxon>
        <taxon>Chitinophagia</taxon>
        <taxon>Chitinophagales</taxon>
        <taxon>Chitinophagaceae</taxon>
        <taxon>Arachidicoccus</taxon>
    </lineage>
</organism>
<sequence>MPGAAGSQKVYLTNPGDKPLEVSVSLGDWNYDSLGNNKLYEQGTLKTSCANWLQIFPGSYFTLAPKGSQELTINATMPKDADTSLSVHTAILYFTQLNPENSPNKKGAAIKISLRMAVKVYINLAIDNSKDIEIENLFDTTIVSPDKKRIRNLCLNFKNTGELWLDGNIKWQILNESTGKEIKIKPTNFFSLPGDNRYQFVPLPENLEKGKYSATAIINYGNNDELKIAQLEFAY</sequence>
<dbReference type="EMBL" id="CP032489">
    <property type="protein sequence ID" value="AYD48708.1"/>
    <property type="molecule type" value="Genomic_DNA"/>
</dbReference>
<gene>
    <name evidence="1" type="ORF">D6B99_14500</name>
</gene>
<reference evidence="1 2" key="1">
    <citation type="submission" date="2018-09" db="EMBL/GenBank/DDBJ databases">
        <title>Arachidicoccus sp. nov., a bacterium isolated from soil.</title>
        <authorList>
            <person name="Weon H.-Y."/>
            <person name="Kwon S.-W."/>
            <person name="Lee S.A."/>
        </authorList>
    </citation>
    <scope>NUCLEOTIDE SEQUENCE [LARGE SCALE GENOMIC DNA]</scope>
    <source>
        <strain evidence="1 2">KIS59-12</strain>
    </source>
</reference>
<evidence type="ECO:0000313" key="1">
    <source>
        <dbReference type="EMBL" id="AYD48708.1"/>
    </source>
</evidence>
<name>A0A386HRW8_9BACT</name>
<proteinExistence type="predicted"/>
<protein>
    <recommendedName>
        <fullName evidence="3">Molecular chaperone</fullName>
    </recommendedName>
</protein>